<sequence>MSDADEQIQSDSEVSHEEDSGVEESGTSPIHPSSSNGPPHGMAITNGIHRTPPKRPAPIPPSPDSPLLRHLLASRGQAYPPMIVTSPLQASTSQAIVFVPGDAESSNANVGNASVSVPGIAPAPEDVPQASISASTASDLPGAGEISNTDVGNFPVRNPLPEDVGASVPVPEDVLQSSTSTASNNPGAVEISKTEEGSDSVDIPLPEVVEASGPGVLSQPEAEGGYFPEMIPTPEAAAENNPAIIPTEGESIPEIKQDSEAEGGSVPGAIPSAEAASSNVLSTEVVRDIKPETVSIVETGSCVPETGANAGKSLDLETVSSKEVGTLAYLPASEAKEAGISQTVQNIDADVSEALQFTMTNVPSAVLPAEVDKAPKDENVSKIVMDASVKQDLIPLNENVEKSDQPSQSPKAMEITEPEKCATATEELDQTTKEVAQTESKALELTEGAIETSIPKMYVPFEATAVEFAQASNLTVEAPQTSEPNPESSEEYSQASSSKKTLEPATTGSGPGQTSKPTEESEKVSKPTEEAREVFKPQKSAAPAIEPSQVTEPNEEPMDTSETSGSVQTSESKQEPEKIGSKEEERSPVTRPARGRLEDLKSDDSNTPKSPSRRRPSSHSHSESPSPKKQRRTVRSATSERVPSND</sequence>
<feature type="compositionally biased region" description="Basic and acidic residues" evidence="1">
    <location>
        <begin position="572"/>
        <end position="588"/>
    </location>
</feature>
<feature type="compositionally biased region" description="Polar residues" evidence="1">
    <location>
        <begin position="504"/>
        <end position="516"/>
    </location>
</feature>
<feature type="region of interest" description="Disordered" evidence="1">
    <location>
        <begin position="474"/>
        <end position="646"/>
    </location>
</feature>
<evidence type="ECO:0000313" key="3">
    <source>
        <dbReference type="Proteomes" id="UP000827092"/>
    </source>
</evidence>
<feature type="compositionally biased region" description="Polar residues" evidence="1">
    <location>
        <begin position="560"/>
        <end position="571"/>
    </location>
</feature>
<accession>A0AAV6UNZ1</accession>
<feature type="compositionally biased region" description="Polar residues" evidence="1">
    <location>
        <begin position="175"/>
        <end position="186"/>
    </location>
</feature>
<organism evidence="2 3">
    <name type="scientific">Oedothorax gibbosus</name>
    <dbReference type="NCBI Taxonomy" id="931172"/>
    <lineage>
        <taxon>Eukaryota</taxon>
        <taxon>Metazoa</taxon>
        <taxon>Ecdysozoa</taxon>
        <taxon>Arthropoda</taxon>
        <taxon>Chelicerata</taxon>
        <taxon>Arachnida</taxon>
        <taxon>Araneae</taxon>
        <taxon>Araneomorphae</taxon>
        <taxon>Entelegynae</taxon>
        <taxon>Araneoidea</taxon>
        <taxon>Linyphiidae</taxon>
        <taxon>Erigoninae</taxon>
        <taxon>Oedothorax</taxon>
    </lineage>
</organism>
<reference evidence="2 3" key="1">
    <citation type="journal article" date="2022" name="Nat. Ecol. Evol.">
        <title>A masculinizing supergene underlies an exaggerated male reproductive morph in a spider.</title>
        <authorList>
            <person name="Hendrickx F."/>
            <person name="De Corte Z."/>
            <person name="Sonet G."/>
            <person name="Van Belleghem S.M."/>
            <person name="Kostlbacher S."/>
            <person name="Vangestel C."/>
        </authorList>
    </citation>
    <scope>NUCLEOTIDE SEQUENCE [LARGE SCALE GENOMIC DNA]</scope>
    <source>
        <strain evidence="2">W744_W776</strain>
    </source>
</reference>
<keyword evidence="3" id="KW-1185">Reference proteome</keyword>
<comment type="caution">
    <text evidence="2">The sequence shown here is derived from an EMBL/GenBank/DDBJ whole genome shotgun (WGS) entry which is preliminary data.</text>
</comment>
<proteinExistence type="predicted"/>
<feature type="compositionally biased region" description="Pro residues" evidence="1">
    <location>
        <begin position="54"/>
        <end position="64"/>
    </location>
</feature>
<gene>
    <name evidence="2" type="ORF">JTE90_003534</name>
</gene>
<feature type="compositionally biased region" description="Basic and acidic residues" evidence="1">
    <location>
        <begin position="595"/>
        <end position="606"/>
    </location>
</feature>
<feature type="compositionally biased region" description="Polar residues" evidence="1">
    <location>
        <begin position="25"/>
        <end position="37"/>
    </location>
</feature>
<evidence type="ECO:0000313" key="2">
    <source>
        <dbReference type="EMBL" id="KAG8185976.1"/>
    </source>
</evidence>
<feature type="region of interest" description="Disordered" evidence="1">
    <location>
        <begin position="395"/>
        <end position="453"/>
    </location>
</feature>
<feature type="region of interest" description="Disordered" evidence="1">
    <location>
        <begin position="258"/>
        <end position="281"/>
    </location>
</feature>
<evidence type="ECO:0000256" key="1">
    <source>
        <dbReference type="SAM" id="MobiDB-lite"/>
    </source>
</evidence>
<name>A0AAV6UNZ1_9ARAC</name>
<feature type="region of interest" description="Disordered" evidence="1">
    <location>
        <begin position="120"/>
        <end position="233"/>
    </location>
</feature>
<dbReference type="EMBL" id="JAFNEN010000318">
    <property type="protein sequence ID" value="KAG8185976.1"/>
    <property type="molecule type" value="Genomic_DNA"/>
</dbReference>
<dbReference type="Proteomes" id="UP000827092">
    <property type="component" value="Unassembled WGS sequence"/>
</dbReference>
<protein>
    <submittedName>
        <fullName evidence="2">Uncharacterized protein</fullName>
    </submittedName>
</protein>
<feature type="compositionally biased region" description="Basic and acidic residues" evidence="1">
    <location>
        <begin position="517"/>
        <end position="536"/>
    </location>
</feature>
<feature type="compositionally biased region" description="Polar residues" evidence="1">
    <location>
        <begin position="635"/>
        <end position="646"/>
    </location>
</feature>
<feature type="region of interest" description="Disordered" evidence="1">
    <location>
        <begin position="1"/>
        <end position="73"/>
    </location>
</feature>
<feature type="compositionally biased region" description="Low complexity" evidence="1">
    <location>
        <begin position="482"/>
        <end position="498"/>
    </location>
</feature>
<dbReference type="AlphaFoldDB" id="A0AAV6UNZ1"/>